<comment type="caution">
    <text evidence="1">The sequence shown here is derived from an EMBL/GenBank/DDBJ whole genome shotgun (WGS) entry which is preliminary data.</text>
</comment>
<dbReference type="Proteomes" id="UP000256257">
    <property type="component" value="Unassembled WGS sequence"/>
</dbReference>
<dbReference type="AlphaFoldDB" id="A0A3D9BA03"/>
<accession>A0A3D9BA03</accession>
<organism evidence="1 2">
    <name type="scientific">Chryseobacterium pennipullorum</name>
    <dbReference type="NCBI Taxonomy" id="2258963"/>
    <lineage>
        <taxon>Bacteria</taxon>
        <taxon>Pseudomonadati</taxon>
        <taxon>Bacteroidota</taxon>
        <taxon>Flavobacteriia</taxon>
        <taxon>Flavobacteriales</taxon>
        <taxon>Weeksellaceae</taxon>
        <taxon>Chryseobacterium group</taxon>
        <taxon>Chryseobacterium</taxon>
    </lineage>
</organism>
<sequence length="328" mass="38194">MKNTQMENTRIKIKDITDLDSLSSEYDISKEELIAFHNQHCALHEIIPGNLPKYLKYIYIPADKKSKRKEKSLFTPQIILPGTPEKSTYGVVMTTALPETRIHYLVDIQRKQGMALSIVRKKIYVNDQEVELMLEKLMETASKALYPLEISLKKDGRAEGILNVNEIKNRWKEEYYPRIHQYYEGKVADETIGKLNRFYENMSGSTEVLHQNLFYAIYFMPLYTLYPDYQKEEMLNFYFPSLKEVISYTVVFSLQKTLTEYNKILIHIKGKQINTPIAADLKNGSLDLLYQLNEETKTISSVIGKLSAFHQNKEVGIAIEVYQQKSYI</sequence>
<protein>
    <submittedName>
        <fullName evidence="1">Uncharacterized protein</fullName>
    </submittedName>
</protein>
<keyword evidence="2" id="KW-1185">Reference proteome</keyword>
<evidence type="ECO:0000313" key="1">
    <source>
        <dbReference type="EMBL" id="REC50006.1"/>
    </source>
</evidence>
<evidence type="ECO:0000313" key="2">
    <source>
        <dbReference type="Proteomes" id="UP000256257"/>
    </source>
</evidence>
<reference evidence="1 2" key="1">
    <citation type="submission" date="2018-06" db="EMBL/GenBank/DDBJ databases">
        <title>Novel Chryseobacterium species.</title>
        <authorList>
            <person name="Newman J."/>
            <person name="Hugo C."/>
            <person name="Oosthuizen L."/>
            <person name="Charimba G."/>
        </authorList>
    </citation>
    <scope>NUCLEOTIDE SEQUENCE [LARGE SCALE GENOMIC DNA]</scope>
    <source>
        <strain evidence="1 2">7_F195</strain>
    </source>
</reference>
<dbReference type="EMBL" id="QNVV01000001">
    <property type="protein sequence ID" value="REC50006.1"/>
    <property type="molecule type" value="Genomic_DNA"/>
</dbReference>
<name>A0A3D9BA03_9FLAO</name>
<gene>
    <name evidence="1" type="ORF">DRF67_00220</name>
</gene>
<proteinExistence type="predicted"/>